<dbReference type="GO" id="GO:0005509">
    <property type="term" value="F:calcium ion binding"/>
    <property type="evidence" value="ECO:0007669"/>
    <property type="project" value="InterPro"/>
</dbReference>
<dbReference type="InterPro" id="IPR002048">
    <property type="entry name" value="EF_hand_dom"/>
</dbReference>
<dbReference type="SUPFAM" id="SSF47473">
    <property type="entry name" value="EF-hand"/>
    <property type="match status" value="1"/>
</dbReference>
<name>A0A0B7IWK6_9PROT</name>
<dbReference type="KEGG" id="mbac:BN1209_0418"/>
<protein>
    <submittedName>
        <fullName evidence="3">Putative signal transduction protein with EFhand domain</fullName>
    </submittedName>
</protein>
<gene>
    <name evidence="3" type="ORF">BN1209_0418</name>
</gene>
<dbReference type="InterPro" id="IPR011992">
    <property type="entry name" value="EF-hand-dom_pair"/>
</dbReference>
<dbReference type="Gene3D" id="1.10.238.10">
    <property type="entry name" value="EF-hand"/>
    <property type="match status" value="1"/>
</dbReference>
<proteinExistence type="predicted"/>
<evidence type="ECO:0000259" key="2">
    <source>
        <dbReference type="PROSITE" id="PS50222"/>
    </source>
</evidence>
<dbReference type="AlphaFoldDB" id="A0A0B7IWK6"/>
<dbReference type="Pfam" id="PF13202">
    <property type="entry name" value="EF-hand_5"/>
    <property type="match status" value="1"/>
</dbReference>
<organism evidence="3 4">
    <name type="scientific">Candidatus Methylopumilus turicensis</name>
    <dbReference type="NCBI Taxonomy" id="1581680"/>
    <lineage>
        <taxon>Bacteria</taxon>
        <taxon>Pseudomonadati</taxon>
        <taxon>Pseudomonadota</taxon>
        <taxon>Betaproteobacteria</taxon>
        <taxon>Nitrosomonadales</taxon>
        <taxon>Methylophilaceae</taxon>
        <taxon>Candidatus Methylopumilus</taxon>
    </lineage>
</organism>
<feature type="region of interest" description="Disordered" evidence="1">
    <location>
        <begin position="59"/>
        <end position="92"/>
    </location>
</feature>
<dbReference type="HOGENOM" id="CLU_111541_0_0_4"/>
<keyword evidence="4" id="KW-1185">Reference proteome</keyword>
<feature type="domain" description="EF-hand" evidence="2">
    <location>
        <begin position="121"/>
        <end position="156"/>
    </location>
</feature>
<dbReference type="STRING" id="1581680.BN1209_0418"/>
<dbReference type="InterPro" id="IPR018247">
    <property type="entry name" value="EF_Hand_1_Ca_BS"/>
</dbReference>
<dbReference type="OrthoDB" id="8538596at2"/>
<feature type="compositionally biased region" description="Polar residues" evidence="1">
    <location>
        <begin position="204"/>
        <end position="215"/>
    </location>
</feature>
<evidence type="ECO:0000313" key="4">
    <source>
        <dbReference type="Proteomes" id="UP000056322"/>
    </source>
</evidence>
<accession>A0A0B7IWK6</accession>
<reference evidence="4" key="1">
    <citation type="submission" date="2014-12" db="EMBL/GenBank/DDBJ databases">
        <authorList>
            <person name="Salcher M.M."/>
        </authorList>
    </citation>
    <scope>NUCLEOTIDE SEQUENCE [LARGE SCALE GENOMIC DNA]</scope>
    <source>
        <strain evidence="4">MMS-10A-171</strain>
    </source>
</reference>
<dbReference type="Proteomes" id="UP000056322">
    <property type="component" value="Chromosome 1"/>
</dbReference>
<evidence type="ECO:0000313" key="3">
    <source>
        <dbReference type="EMBL" id="CEN55467.1"/>
    </source>
</evidence>
<dbReference type="PROSITE" id="PS00018">
    <property type="entry name" value="EF_HAND_1"/>
    <property type="match status" value="1"/>
</dbReference>
<feature type="region of interest" description="Disordered" evidence="1">
    <location>
        <begin position="189"/>
        <end position="215"/>
    </location>
</feature>
<dbReference type="EMBL" id="LN794158">
    <property type="protein sequence ID" value="CEN55467.1"/>
    <property type="molecule type" value="Genomic_DNA"/>
</dbReference>
<feature type="compositionally biased region" description="Polar residues" evidence="1">
    <location>
        <begin position="62"/>
        <end position="85"/>
    </location>
</feature>
<dbReference type="PROSITE" id="PS50222">
    <property type="entry name" value="EF_HAND_2"/>
    <property type="match status" value="1"/>
</dbReference>
<evidence type="ECO:0000256" key="1">
    <source>
        <dbReference type="SAM" id="MobiDB-lite"/>
    </source>
</evidence>
<sequence length="215" mass="24687">MIINQNFNVLSKRFYINPISNKADLVRFGFIKISRAFQNFRIVFGLFLLVSSTESMMAAPRDNQNNDEASKAQQVESANPKSSNEPAGVNMDDNIRLRRALDEYSRMVDPAHVQIEERRRVMHKRLQERFSQTDKDNDGTVSLEEAYDSMPQLARHFGAVDLNGDRLITLDELEALQVRIIERQRVASVKSDPPEVENTKSKNKQSVVNNRKNAY</sequence>